<dbReference type="Proteomes" id="UP001595690">
    <property type="component" value="Unassembled WGS sequence"/>
</dbReference>
<comment type="caution">
    <text evidence="1">The sequence shown here is derived from an EMBL/GenBank/DDBJ whole genome shotgun (WGS) entry which is preliminary data.</text>
</comment>
<keyword evidence="2" id="KW-1185">Reference proteome</keyword>
<protein>
    <submittedName>
        <fullName evidence="1">Uncharacterized protein</fullName>
    </submittedName>
</protein>
<accession>A0ABV8CAR8</accession>
<dbReference type="RefSeq" id="WP_382380581.1">
    <property type="nucleotide sequence ID" value="NZ_JBHRZI010000057.1"/>
</dbReference>
<organism evidence="1 2">
    <name type="scientific">Lentzea rhizosphaerae</name>
    <dbReference type="NCBI Taxonomy" id="2041025"/>
    <lineage>
        <taxon>Bacteria</taxon>
        <taxon>Bacillati</taxon>
        <taxon>Actinomycetota</taxon>
        <taxon>Actinomycetes</taxon>
        <taxon>Pseudonocardiales</taxon>
        <taxon>Pseudonocardiaceae</taxon>
        <taxon>Lentzea</taxon>
    </lineage>
</organism>
<sequence>MSYFDIQGYEPQWLNGLSSIAAAHGPRLQALTGRRLRHIWLLWDRTDDEWFADGPVLFDFDGEQVEINHKKFDDLSITWNTVDPVGQPAWTDGDPDEGAYVFRLAWRHDAQAETAALHGQELKGVELLVYGGRDMANGMVAVSFAFPDGRVTISNGLDENLLEFGEPDSGFRRSSDLA</sequence>
<proteinExistence type="predicted"/>
<evidence type="ECO:0000313" key="2">
    <source>
        <dbReference type="Proteomes" id="UP001595690"/>
    </source>
</evidence>
<name>A0ABV8CAR8_9PSEU</name>
<evidence type="ECO:0000313" key="1">
    <source>
        <dbReference type="EMBL" id="MFC3898803.1"/>
    </source>
</evidence>
<reference evidence="2" key="1">
    <citation type="journal article" date="2019" name="Int. J. Syst. Evol. Microbiol.">
        <title>The Global Catalogue of Microorganisms (GCM) 10K type strain sequencing project: providing services to taxonomists for standard genome sequencing and annotation.</title>
        <authorList>
            <consortium name="The Broad Institute Genomics Platform"/>
            <consortium name="The Broad Institute Genome Sequencing Center for Infectious Disease"/>
            <person name="Wu L."/>
            <person name="Ma J."/>
        </authorList>
    </citation>
    <scope>NUCLEOTIDE SEQUENCE [LARGE SCALE GENOMIC DNA]</scope>
    <source>
        <strain evidence="2">CGMCC 4.7405</strain>
    </source>
</reference>
<gene>
    <name evidence="1" type="ORF">ACFOWZ_45675</name>
</gene>
<dbReference type="EMBL" id="JBHRZI010000057">
    <property type="protein sequence ID" value="MFC3898803.1"/>
    <property type="molecule type" value="Genomic_DNA"/>
</dbReference>